<feature type="region of interest" description="Disordered" evidence="1">
    <location>
        <begin position="1"/>
        <end position="74"/>
    </location>
</feature>
<dbReference type="EMBL" id="JAINUG010000413">
    <property type="protein sequence ID" value="KAJ8372154.1"/>
    <property type="molecule type" value="Genomic_DNA"/>
</dbReference>
<accession>A0AAD7W1U8</accession>
<evidence type="ECO:0000256" key="1">
    <source>
        <dbReference type="SAM" id="MobiDB-lite"/>
    </source>
</evidence>
<reference evidence="2" key="1">
    <citation type="journal article" date="2023" name="Science">
        <title>Genome structures resolve the early diversification of teleost fishes.</title>
        <authorList>
            <person name="Parey E."/>
            <person name="Louis A."/>
            <person name="Montfort J."/>
            <person name="Bouchez O."/>
            <person name="Roques C."/>
            <person name="Iampietro C."/>
            <person name="Lluch J."/>
            <person name="Castinel A."/>
            <person name="Donnadieu C."/>
            <person name="Desvignes T."/>
            <person name="Floi Bucao C."/>
            <person name="Jouanno E."/>
            <person name="Wen M."/>
            <person name="Mejri S."/>
            <person name="Dirks R."/>
            <person name="Jansen H."/>
            <person name="Henkel C."/>
            <person name="Chen W.J."/>
            <person name="Zahm M."/>
            <person name="Cabau C."/>
            <person name="Klopp C."/>
            <person name="Thompson A.W."/>
            <person name="Robinson-Rechavi M."/>
            <person name="Braasch I."/>
            <person name="Lecointre G."/>
            <person name="Bobe J."/>
            <person name="Postlethwait J.H."/>
            <person name="Berthelot C."/>
            <person name="Roest Crollius H."/>
            <person name="Guiguen Y."/>
        </authorList>
    </citation>
    <scope>NUCLEOTIDE SEQUENCE</scope>
    <source>
        <strain evidence="2">NC1722</strain>
    </source>
</reference>
<comment type="caution">
    <text evidence="2">The sequence shown here is derived from an EMBL/GenBank/DDBJ whole genome shotgun (WGS) entry which is preliminary data.</text>
</comment>
<organism evidence="2 3">
    <name type="scientific">Aldrovandia affinis</name>
    <dbReference type="NCBI Taxonomy" id="143900"/>
    <lineage>
        <taxon>Eukaryota</taxon>
        <taxon>Metazoa</taxon>
        <taxon>Chordata</taxon>
        <taxon>Craniata</taxon>
        <taxon>Vertebrata</taxon>
        <taxon>Euteleostomi</taxon>
        <taxon>Actinopterygii</taxon>
        <taxon>Neopterygii</taxon>
        <taxon>Teleostei</taxon>
        <taxon>Notacanthiformes</taxon>
        <taxon>Halosauridae</taxon>
        <taxon>Aldrovandia</taxon>
    </lineage>
</organism>
<dbReference type="Proteomes" id="UP001221898">
    <property type="component" value="Unassembled WGS sequence"/>
</dbReference>
<gene>
    <name evidence="2" type="ORF">AAFF_G00294140</name>
</gene>
<keyword evidence="3" id="KW-1185">Reference proteome</keyword>
<sequence length="168" mass="18142">MPQSPRVPGYLTDGSSSTNPEDAGPAVTNAARRKSFTALGHSHRSPLAPPAHKSPSMPACLRDRGPGTRTQGAEIVQRRWKSKFECDRSSSSSPPAAMLDRRQDRVLPEPLVDRLYAATRYSDRGRGVLLRFYGNCHNAAEQTFGLGGTGISGVNTGVSLCEHCCFTK</sequence>
<protein>
    <submittedName>
        <fullName evidence="2">Uncharacterized protein</fullName>
    </submittedName>
</protein>
<dbReference type="AlphaFoldDB" id="A0AAD7W1U8"/>
<name>A0AAD7W1U8_9TELE</name>
<evidence type="ECO:0000313" key="3">
    <source>
        <dbReference type="Proteomes" id="UP001221898"/>
    </source>
</evidence>
<evidence type="ECO:0000313" key="2">
    <source>
        <dbReference type="EMBL" id="KAJ8372154.1"/>
    </source>
</evidence>
<proteinExistence type="predicted"/>